<dbReference type="EMBL" id="CM056744">
    <property type="protein sequence ID" value="KAJ8667244.1"/>
    <property type="molecule type" value="Genomic_DNA"/>
</dbReference>
<evidence type="ECO:0000313" key="2">
    <source>
        <dbReference type="Proteomes" id="UP001239111"/>
    </source>
</evidence>
<organism evidence="1 2">
    <name type="scientific">Eretmocerus hayati</name>
    <dbReference type="NCBI Taxonomy" id="131215"/>
    <lineage>
        <taxon>Eukaryota</taxon>
        <taxon>Metazoa</taxon>
        <taxon>Ecdysozoa</taxon>
        <taxon>Arthropoda</taxon>
        <taxon>Hexapoda</taxon>
        <taxon>Insecta</taxon>
        <taxon>Pterygota</taxon>
        <taxon>Neoptera</taxon>
        <taxon>Endopterygota</taxon>
        <taxon>Hymenoptera</taxon>
        <taxon>Apocrita</taxon>
        <taxon>Proctotrupomorpha</taxon>
        <taxon>Chalcidoidea</taxon>
        <taxon>Aphelinidae</taxon>
        <taxon>Aphelininae</taxon>
        <taxon>Eretmocerus</taxon>
    </lineage>
</organism>
<reference evidence="1" key="1">
    <citation type="submission" date="2023-04" db="EMBL/GenBank/DDBJ databases">
        <title>A chromosome-level genome assembly of the parasitoid wasp Eretmocerus hayati.</title>
        <authorList>
            <person name="Zhong Y."/>
            <person name="Liu S."/>
            <person name="Liu Y."/>
        </authorList>
    </citation>
    <scope>NUCLEOTIDE SEQUENCE</scope>
    <source>
        <strain evidence="1">ZJU_SS_LIU_2023</strain>
    </source>
</reference>
<proteinExistence type="predicted"/>
<evidence type="ECO:0000313" key="1">
    <source>
        <dbReference type="EMBL" id="KAJ8667244.1"/>
    </source>
</evidence>
<accession>A0ACC2N863</accession>
<name>A0ACC2N863_9HYME</name>
<dbReference type="Proteomes" id="UP001239111">
    <property type="component" value="Chromosome 4"/>
</dbReference>
<gene>
    <name evidence="1" type="ORF">QAD02_008906</name>
</gene>
<sequence>MSGKDRRLFVMIFKTFVESLTPKFTKEVLVGTDYMGTKYYQVSTNRKSIRNKPNRYFVPVEKDNFQQELPAEWEAWLRNRRADPPSEGEVNENYDMILTKRKNAAELEATYAKEGHVQVVNPDAKPLEQHAAMNFPSYDEYKEFGRHYKPKWKKED</sequence>
<keyword evidence="2" id="KW-1185">Reference proteome</keyword>
<protein>
    <submittedName>
        <fullName evidence="1">Uncharacterized protein</fullName>
    </submittedName>
</protein>
<comment type="caution">
    <text evidence="1">The sequence shown here is derived from an EMBL/GenBank/DDBJ whole genome shotgun (WGS) entry which is preliminary data.</text>
</comment>